<protein>
    <submittedName>
        <fullName evidence="2">Glyoxalase/bleomycin resistance protein/dioxygenase</fullName>
    </submittedName>
</protein>
<dbReference type="HOGENOM" id="CLU_046006_2_2_12"/>
<dbReference type="GO" id="GO:0051213">
    <property type="term" value="F:dioxygenase activity"/>
    <property type="evidence" value="ECO:0007669"/>
    <property type="project" value="UniProtKB-KW"/>
</dbReference>
<dbReference type="InterPro" id="IPR037523">
    <property type="entry name" value="VOC_core"/>
</dbReference>
<keyword evidence="2" id="KW-0560">Oxidoreductase</keyword>
<sequence>MSECRVLSTNHVGLVVEDLDRFLVIMTELFDYTVLDRGPRDIGVQSQVTGHSDATVEIAYISGGGFTLEILCYAQTSGTARYQPKVVDIGHWHLSINIEDIEKIRRAAATFGLKELGSLITVSSGPNKGNKILYLSTVEGIVIELTERHA</sequence>
<feature type="domain" description="VOC" evidence="1">
    <location>
        <begin position="8"/>
        <end position="148"/>
    </location>
</feature>
<dbReference type="RefSeq" id="WP_013608347.1">
    <property type="nucleotide sequence ID" value="NC_015152.1"/>
</dbReference>
<keyword evidence="3" id="KW-1185">Reference proteome</keyword>
<dbReference type="OrthoDB" id="9795618at2"/>
<dbReference type="Gene3D" id="3.10.180.10">
    <property type="entry name" value="2,3-Dihydroxybiphenyl 1,2-Dioxygenase, domain 1"/>
    <property type="match status" value="1"/>
</dbReference>
<evidence type="ECO:0000259" key="1">
    <source>
        <dbReference type="PROSITE" id="PS51819"/>
    </source>
</evidence>
<keyword evidence="2" id="KW-0223">Dioxygenase</keyword>
<accession>F0RSP4</accession>
<dbReference type="AlphaFoldDB" id="F0RSP4"/>
<dbReference type="Pfam" id="PF00903">
    <property type="entry name" value="Glyoxalase"/>
    <property type="match status" value="1"/>
</dbReference>
<dbReference type="eggNOG" id="COG0346">
    <property type="taxonomic scope" value="Bacteria"/>
</dbReference>
<dbReference type="SUPFAM" id="SSF54593">
    <property type="entry name" value="Glyoxalase/Bleomycin resistance protein/Dihydroxybiphenyl dioxygenase"/>
    <property type="match status" value="1"/>
</dbReference>
<dbReference type="KEGG" id="sbu:SpiBuddy_2694"/>
<gene>
    <name evidence="2" type="ordered locus">SpiBuddy_2694</name>
</gene>
<dbReference type="STRING" id="158189.SpiBuddy_2694"/>
<organism evidence="2 3">
    <name type="scientific">Sphaerochaeta globosa (strain ATCC BAA-1886 / DSM 22777 / Buddy)</name>
    <name type="common">Spirochaeta sp. (strain Buddy)</name>
    <dbReference type="NCBI Taxonomy" id="158189"/>
    <lineage>
        <taxon>Bacteria</taxon>
        <taxon>Pseudomonadati</taxon>
        <taxon>Spirochaetota</taxon>
        <taxon>Spirochaetia</taxon>
        <taxon>Spirochaetales</taxon>
        <taxon>Sphaerochaetaceae</taxon>
        <taxon>Sphaerochaeta</taxon>
    </lineage>
</organism>
<evidence type="ECO:0000313" key="2">
    <source>
        <dbReference type="EMBL" id="ADY14503.1"/>
    </source>
</evidence>
<name>F0RSP4_SPHGB</name>
<dbReference type="InterPro" id="IPR029068">
    <property type="entry name" value="Glyas_Bleomycin-R_OHBP_Dase"/>
</dbReference>
<dbReference type="Proteomes" id="UP000008466">
    <property type="component" value="Chromosome"/>
</dbReference>
<dbReference type="PROSITE" id="PS51819">
    <property type="entry name" value="VOC"/>
    <property type="match status" value="1"/>
</dbReference>
<proteinExistence type="predicted"/>
<evidence type="ECO:0000313" key="3">
    <source>
        <dbReference type="Proteomes" id="UP000008466"/>
    </source>
</evidence>
<reference evidence="3" key="1">
    <citation type="submission" date="2011-02" db="EMBL/GenBank/DDBJ databases">
        <title>Complete sequence of Spirochaeta sp. Buddy.</title>
        <authorList>
            <person name="Lucas S."/>
            <person name="Copeland A."/>
            <person name="Lapidus A."/>
            <person name="Cheng J.-F."/>
            <person name="Goodwin L."/>
            <person name="Pitluck S."/>
            <person name="Zeytun A."/>
            <person name="Detter J.C."/>
            <person name="Han C."/>
            <person name="Tapia R."/>
            <person name="Land M."/>
            <person name="Hauser L."/>
            <person name="Kyrpides N."/>
            <person name="Ivanova N."/>
            <person name="Mikhailova N."/>
            <person name="Pagani I."/>
            <person name="Ritalahti K.M."/>
            <person name="Loeffler F.E."/>
            <person name="Woyke T."/>
        </authorList>
    </citation>
    <scope>NUCLEOTIDE SEQUENCE [LARGE SCALE GENOMIC DNA]</scope>
    <source>
        <strain evidence="3">ATCC BAA-1886 / DSM 22777 / Buddy</strain>
    </source>
</reference>
<dbReference type="InterPro" id="IPR004360">
    <property type="entry name" value="Glyas_Fos-R_dOase_dom"/>
</dbReference>
<dbReference type="EMBL" id="CP002541">
    <property type="protein sequence ID" value="ADY14503.1"/>
    <property type="molecule type" value="Genomic_DNA"/>
</dbReference>